<comment type="caution">
    <text evidence="10">The sequence shown here is derived from an EMBL/GenBank/DDBJ whole genome shotgun (WGS) entry which is preliminary data.</text>
</comment>
<dbReference type="Gene3D" id="3.30.450.40">
    <property type="match status" value="2"/>
</dbReference>
<dbReference type="EC" id="2.7.13.3" evidence="2"/>
<dbReference type="SUPFAM" id="SSF55781">
    <property type="entry name" value="GAF domain-like"/>
    <property type="match status" value="2"/>
</dbReference>
<evidence type="ECO:0000256" key="1">
    <source>
        <dbReference type="ARBA" id="ARBA00000085"/>
    </source>
</evidence>
<dbReference type="SUPFAM" id="SSF55785">
    <property type="entry name" value="PYP-like sensor domain (PAS domain)"/>
    <property type="match status" value="2"/>
</dbReference>
<dbReference type="InterPro" id="IPR003661">
    <property type="entry name" value="HisK_dim/P_dom"/>
</dbReference>
<dbReference type="InterPro" id="IPR036890">
    <property type="entry name" value="HATPase_C_sf"/>
</dbReference>
<dbReference type="NCBIfam" id="TIGR00229">
    <property type="entry name" value="sensory_box"/>
    <property type="match status" value="2"/>
</dbReference>
<dbReference type="GO" id="GO:0000155">
    <property type="term" value="F:phosphorelay sensor kinase activity"/>
    <property type="evidence" value="ECO:0007669"/>
    <property type="project" value="InterPro"/>
</dbReference>
<dbReference type="PROSITE" id="PS50109">
    <property type="entry name" value="HIS_KIN"/>
    <property type="match status" value="1"/>
</dbReference>
<dbReference type="GO" id="GO:0000156">
    <property type="term" value="F:phosphorelay response regulator activity"/>
    <property type="evidence" value="ECO:0007669"/>
    <property type="project" value="TreeGrafter"/>
</dbReference>
<keyword evidence="5" id="KW-0418">Kinase</keyword>
<dbReference type="InterPro" id="IPR003018">
    <property type="entry name" value="GAF"/>
</dbReference>
<dbReference type="AlphaFoldDB" id="A0A318SCI2"/>
<dbReference type="Pfam" id="PF13185">
    <property type="entry name" value="GAF_2"/>
    <property type="match status" value="1"/>
</dbReference>
<proteinExistence type="predicted"/>
<keyword evidence="3" id="KW-0597">Phosphoprotein</keyword>
<dbReference type="PROSITE" id="PS50113">
    <property type="entry name" value="PAC"/>
    <property type="match status" value="1"/>
</dbReference>
<evidence type="ECO:0000313" key="11">
    <source>
        <dbReference type="Proteomes" id="UP000248326"/>
    </source>
</evidence>
<dbReference type="PANTHER" id="PTHR42878:SF15">
    <property type="entry name" value="BACTERIOPHYTOCHROME"/>
    <property type="match status" value="1"/>
</dbReference>
<dbReference type="InterPro" id="IPR005467">
    <property type="entry name" value="His_kinase_dom"/>
</dbReference>
<dbReference type="GO" id="GO:0007234">
    <property type="term" value="P:osmosensory signaling via phosphorelay pathway"/>
    <property type="evidence" value="ECO:0007669"/>
    <property type="project" value="TreeGrafter"/>
</dbReference>
<evidence type="ECO:0000256" key="6">
    <source>
        <dbReference type="ARBA" id="ARBA00023136"/>
    </source>
</evidence>
<feature type="domain" description="PAS" evidence="8">
    <location>
        <begin position="12"/>
        <end position="57"/>
    </location>
</feature>
<dbReference type="PANTHER" id="PTHR42878">
    <property type="entry name" value="TWO-COMPONENT HISTIDINE KINASE"/>
    <property type="match status" value="1"/>
</dbReference>
<dbReference type="InterPro" id="IPR036097">
    <property type="entry name" value="HisK_dim/P_sf"/>
</dbReference>
<reference evidence="10 11" key="1">
    <citation type="submission" date="2018-06" db="EMBL/GenBank/DDBJ databases">
        <title>Genomic Encyclopedia of Type Strains, Phase IV (KMG-IV): sequencing the most valuable type-strain genomes for metagenomic binning, comparative biology and taxonomic classification.</title>
        <authorList>
            <person name="Goeker M."/>
        </authorList>
    </citation>
    <scope>NUCLEOTIDE SEQUENCE [LARGE SCALE GENOMIC DNA]</scope>
    <source>
        <strain evidence="10 11">DSM 18048</strain>
    </source>
</reference>
<dbReference type="CDD" id="cd00082">
    <property type="entry name" value="HisKA"/>
    <property type="match status" value="1"/>
</dbReference>
<dbReference type="SMART" id="SM00387">
    <property type="entry name" value="HATPase_c"/>
    <property type="match status" value="1"/>
</dbReference>
<dbReference type="InterPro" id="IPR050351">
    <property type="entry name" value="BphY/WalK/GraS-like"/>
</dbReference>
<organism evidence="10 11">
    <name type="scientific">Deinococcus yavapaiensis KR-236</name>
    <dbReference type="NCBI Taxonomy" id="694435"/>
    <lineage>
        <taxon>Bacteria</taxon>
        <taxon>Thermotogati</taxon>
        <taxon>Deinococcota</taxon>
        <taxon>Deinococci</taxon>
        <taxon>Deinococcales</taxon>
        <taxon>Deinococcaceae</taxon>
        <taxon>Deinococcus</taxon>
    </lineage>
</organism>
<name>A0A318SCI2_9DEIO</name>
<sequence>MNGKSSSPHSSLHNTPRSTLEFLPDPLWLLDANGRVTYANPAAGTFAGTTPDDLLGQGVRDALPFARDTDLLRAVERASSGEVVDGEVTLAVGRDVAYRAFPHEGGAGLHVRDVTRERRDTETSRTDEALFRTLFEASPRVVLMLAPDARVLRANERWQAYTGERLELGGDWTAVVHDEDREALRARVRTHVAEGSPLVAEVRVKGRDGEARWHLLHMNPVRHEEHVGWVLSMNDVHEQKLAEARSTMLLSELEARVASRTAELGAHARALEAFATFTEAAGGELDEGVLARRAIDVLQDTLGSNVDLCYYVLDDRSGGWRATALSQGFSEADAARLREGPAFEASTLANVARIRRPAFFTNLAAANESEHARSAINDSPFPAPTYHTVAFYPFVSNGEARSMIALGDKGGRAWTDRDRAVLGAVGRSLALALERAELGRRLEEQRDELSARNRALTAFSDLARELSLEGDDLALIRRALDLVMALLPPGAGLYYELDEDTWRLKAQHGSLRDDTLQAAVDAGLPKRAMPNLTGPFETGVPDYQTLYDREDDLGNNANHIGGIANVPLLVAGKARGIFGVALFGRHEWTPPERALLETAVSSLGLALERSSAVREVQDKQAALVAANRDLEAFAYSISHDLRAPLRHISAFVGLLRRAVTVDEKSGRYLDIIESATTRMNALIDDLLSFSRLGRGDLKRTNVDLGVLLDTVRAELAADLGERRVRWNVASLPTVRADPTLLHTVLTNLLSNALKYTRGRGEAVIDVWAEDRGAEDVIFVRDNGAGFNPKYRHKLFGVFQRLHSAEEFEGNGIGLANVKRAVARLGGEVDATSVDGAGATFSFSLPKGG</sequence>
<dbReference type="SMART" id="SM00388">
    <property type="entry name" value="HisKA"/>
    <property type="match status" value="1"/>
</dbReference>
<feature type="domain" description="Histidine kinase" evidence="7">
    <location>
        <begin position="636"/>
        <end position="848"/>
    </location>
</feature>
<evidence type="ECO:0000259" key="8">
    <source>
        <dbReference type="PROSITE" id="PS50112"/>
    </source>
</evidence>
<dbReference type="InterPro" id="IPR004358">
    <property type="entry name" value="Sig_transdc_His_kin-like_C"/>
</dbReference>
<evidence type="ECO:0000313" key="10">
    <source>
        <dbReference type="EMBL" id="PYE56313.1"/>
    </source>
</evidence>
<dbReference type="Gene3D" id="1.10.287.130">
    <property type="match status" value="1"/>
</dbReference>
<dbReference type="InterPro" id="IPR029016">
    <property type="entry name" value="GAF-like_dom_sf"/>
</dbReference>
<dbReference type="Pfam" id="PF08448">
    <property type="entry name" value="PAS_4"/>
    <property type="match status" value="1"/>
</dbReference>
<evidence type="ECO:0000259" key="9">
    <source>
        <dbReference type="PROSITE" id="PS50113"/>
    </source>
</evidence>
<dbReference type="FunFam" id="3.30.565.10:FF:000006">
    <property type="entry name" value="Sensor histidine kinase WalK"/>
    <property type="match status" value="1"/>
</dbReference>
<dbReference type="OrthoDB" id="52599at2"/>
<dbReference type="CDD" id="cd00130">
    <property type="entry name" value="PAS"/>
    <property type="match status" value="2"/>
</dbReference>
<keyword evidence="11" id="KW-1185">Reference proteome</keyword>
<dbReference type="Pfam" id="PF02518">
    <property type="entry name" value="HATPase_c"/>
    <property type="match status" value="1"/>
</dbReference>
<dbReference type="InterPro" id="IPR003594">
    <property type="entry name" value="HATPase_dom"/>
</dbReference>
<dbReference type="InterPro" id="IPR035965">
    <property type="entry name" value="PAS-like_dom_sf"/>
</dbReference>
<gene>
    <name evidence="10" type="ORF">DES52_101117</name>
</gene>
<dbReference type="InterPro" id="IPR000700">
    <property type="entry name" value="PAS-assoc_C"/>
</dbReference>
<dbReference type="SMART" id="SM00091">
    <property type="entry name" value="PAS"/>
    <property type="match status" value="2"/>
</dbReference>
<dbReference type="GO" id="GO:0030295">
    <property type="term" value="F:protein kinase activator activity"/>
    <property type="evidence" value="ECO:0007669"/>
    <property type="project" value="TreeGrafter"/>
</dbReference>
<evidence type="ECO:0000256" key="2">
    <source>
        <dbReference type="ARBA" id="ARBA00012438"/>
    </source>
</evidence>
<dbReference type="EMBL" id="QJSX01000001">
    <property type="protein sequence ID" value="PYE56313.1"/>
    <property type="molecule type" value="Genomic_DNA"/>
</dbReference>
<comment type="catalytic activity">
    <reaction evidence="1">
        <text>ATP + protein L-histidine = ADP + protein N-phospho-L-histidine.</text>
        <dbReference type="EC" id="2.7.13.3"/>
    </reaction>
</comment>
<protein>
    <recommendedName>
        <fullName evidence="2">histidine kinase</fullName>
        <ecNumber evidence="2">2.7.13.3</ecNumber>
    </recommendedName>
</protein>
<accession>A0A318SCI2</accession>
<feature type="domain" description="PAC" evidence="9">
    <location>
        <begin position="198"/>
        <end position="248"/>
    </location>
</feature>
<dbReference type="RefSeq" id="WP_110884823.1">
    <property type="nucleotide sequence ID" value="NZ_QJSX01000001.1"/>
</dbReference>
<dbReference type="PRINTS" id="PR00344">
    <property type="entry name" value="BCTRLSENSOR"/>
</dbReference>
<dbReference type="SUPFAM" id="SSF55874">
    <property type="entry name" value="ATPase domain of HSP90 chaperone/DNA topoisomerase II/histidine kinase"/>
    <property type="match status" value="1"/>
</dbReference>
<dbReference type="PROSITE" id="PS50112">
    <property type="entry name" value="PAS"/>
    <property type="match status" value="1"/>
</dbReference>
<keyword evidence="6" id="KW-0472">Membrane</keyword>
<dbReference type="Gene3D" id="3.30.450.20">
    <property type="entry name" value="PAS domain"/>
    <property type="match status" value="2"/>
</dbReference>
<evidence type="ECO:0000256" key="3">
    <source>
        <dbReference type="ARBA" id="ARBA00022553"/>
    </source>
</evidence>
<evidence type="ECO:0000256" key="5">
    <source>
        <dbReference type="ARBA" id="ARBA00022777"/>
    </source>
</evidence>
<dbReference type="Gene3D" id="3.30.565.10">
    <property type="entry name" value="Histidine kinase-like ATPase, C-terminal domain"/>
    <property type="match status" value="1"/>
</dbReference>
<dbReference type="InterPro" id="IPR013655">
    <property type="entry name" value="PAS_fold_3"/>
</dbReference>
<keyword evidence="4" id="KW-0808">Transferase</keyword>
<evidence type="ECO:0000259" key="7">
    <source>
        <dbReference type="PROSITE" id="PS50109"/>
    </source>
</evidence>
<dbReference type="Pfam" id="PF08447">
    <property type="entry name" value="PAS_3"/>
    <property type="match status" value="1"/>
</dbReference>
<dbReference type="Pfam" id="PF00512">
    <property type="entry name" value="HisKA"/>
    <property type="match status" value="1"/>
</dbReference>
<evidence type="ECO:0000256" key="4">
    <source>
        <dbReference type="ARBA" id="ARBA00022679"/>
    </source>
</evidence>
<dbReference type="Proteomes" id="UP000248326">
    <property type="component" value="Unassembled WGS sequence"/>
</dbReference>
<dbReference type="InterPro" id="IPR000014">
    <property type="entry name" value="PAS"/>
</dbReference>
<dbReference type="InterPro" id="IPR013656">
    <property type="entry name" value="PAS_4"/>
</dbReference>
<dbReference type="GO" id="GO:0016020">
    <property type="term" value="C:membrane"/>
    <property type="evidence" value="ECO:0007669"/>
    <property type="project" value="UniProtKB-SubCell"/>
</dbReference>
<dbReference type="SUPFAM" id="SSF47384">
    <property type="entry name" value="Homodimeric domain of signal transducing histidine kinase"/>
    <property type="match status" value="1"/>
</dbReference>